<dbReference type="InterPro" id="IPR057622">
    <property type="entry name" value="CARM1-like_PH"/>
</dbReference>
<evidence type="ECO:0000256" key="1">
    <source>
        <dbReference type="SAM" id="MobiDB-lite"/>
    </source>
</evidence>
<feature type="domain" description="Probable histone-arginine methyltransferase CARM1-like N-terminal PH" evidence="2">
    <location>
        <begin position="13"/>
        <end position="97"/>
    </location>
</feature>
<reference evidence="3 4" key="1">
    <citation type="journal article" date="2023" name="Plants (Basel)">
        <title>Bridging the Gap: Combining Genomics and Transcriptomics Approaches to Understand Stylosanthes scabra, an Orphan Legume from the Brazilian Caatinga.</title>
        <authorList>
            <person name="Ferreira-Neto J.R.C."/>
            <person name="da Silva M.D."/>
            <person name="Binneck E."/>
            <person name="de Melo N.F."/>
            <person name="da Silva R.H."/>
            <person name="de Melo A.L.T.M."/>
            <person name="Pandolfi V."/>
            <person name="Bustamante F.O."/>
            <person name="Brasileiro-Vidal A.C."/>
            <person name="Benko-Iseppon A.M."/>
        </authorList>
    </citation>
    <scope>NUCLEOTIDE SEQUENCE [LARGE SCALE GENOMIC DNA]</scope>
    <source>
        <tissue evidence="3">Leaves</tissue>
    </source>
</reference>
<gene>
    <name evidence="3" type="ORF">PIB30_044977</name>
</gene>
<comment type="caution">
    <text evidence="3">The sequence shown here is derived from an EMBL/GenBank/DDBJ whole genome shotgun (WGS) entry which is preliminary data.</text>
</comment>
<proteinExistence type="predicted"/>
<dbReference type="Proteomes" id="UP001341840">
    <property type="component" value="Unassembled WGS sequence"/>
</dbReference>
<evidence type="ECO:0000313" key="3">
    <source>
        <dbReference type="EMBL" id="MED6171880.1"/>
    </source>
</evidence>
<evidence type="ECO:0000313" key="4">
    <source>
        <dbReference type="Proteomes" id="UP001341840"/>
    </source>
</evidence>
<organism evidence="3 4">
    <name type="scientific">Stylosanthes scabra</name>
    <dbReference type="NCBI Taxonomy" id="79078"/>
    <lineage>
        <taxon>Eukaryota</taxon>
        <taxon>Viridiplantae</taxon>
        <taxon>Streptophyta</taxon>
        <taxon>Embryophyta</taxon>
        <taxon>Tracheophyta</taxon>
        <taxon>Spermatophyta</taxon>
        <taxon>Magnoliopsida</taxon>
        <taxon>eudicotyledons</taxon>
        <taxon>Gunneridae</taxon>
        <taxon>Pentapetalae</taxon>
        <taxon>rosids</taxon>
        <taxon>fabids</taxon>
        <taxon>Fabales</taxon>
        <taxon>Fabaceae</taxon>
        <taxon>Papilionoideae</taxon>
        <taxon>50 kb inversion clade</taxon>
        <taxon>dalbergioids sensu lato</taxon>
        <taxon>Dalbergieae</taxon>
        <taxon>Pterocarpus clade</taxon>
        <taxon>Stylosanthes</taxon>
    </lineage>
</organism>
<dbReference type="EMBL" id="JASCZI010151306">
    <property type="protein sequence ID" value="MED6171880.1"/>
    <property type="molecule type" value="Genomic_DNA"/>
</dbReference>
<accession>A0ABU6VGQ7</accession>
<sequence length="107" mass="11405">MEDSVALQKRKLREFALASVSDLCSSLLPSPPPHSEPGSSSPGIARFAAGDGSFAELQILRESNQVALNVDLRAAQIFRLSPVQSVCMVEGSDAGKQGVTYQTEQMP</sequence>
<keyword evidence="4" id="KW-1185">Reference proteome</keyword>
<dbReference type="Pfam" id="PF25350">
    <property type="entry name" value="PH_PRMT_N"/>
    <property type="match status" value="1"/>
</dbReference>
<feature type="region of interest" description="Disordered" evidence="1">
    <location>
        <begin position="27"/>
        <end position="47"/>
    </location>
</feature>
<protein>
    <recommendedName>
        <fullName evidence="2">Probable histone-arginine methyltransferase CARM1-like N-terminal PH domain-containing protein</fullName>
    </recommendedName>
</protein>
<name>A0ABU6VGQ7_9FABA</name>
<evidence type="ECO:0000259" key="2">
    <source>
        <dbReference type="Pfam" id="PF25350"/>
    </source>
</evidence>